<organism evidence="5 6">
    <name type="scientific">Ammoniphilus resinae</name>
    <dbReference type="NCBI Taxonomy" id="861532"/>
    <lineage>
        <taxon>Bacteria</taxon>
        <taxon>Bacillati</taxon>
        <taxon>Bacillota</taxon>
        <taxon>Bacilli</taxon>
        <taxon>Bacillales</taxon>
        <taxon>Paenibacillaceae</taxon>
        <taxon>Aneurinibacillus group</taxon>
        <taxon>Ammoniphilus</taxon>
    </lineage>
</organism>
<evidence type="ECO:0000259" key="3">
    <source>
        <dbReference type="Pfam" id="PF10079"/>
    </source>
</evidence>
<feature type="domain" description="Bacillithiol biosynthesis BshC N-terminal Rossmann-like" evidence="3">
    <location>
        <begin position="3"/>
        <end position="380"/>
    </location>
</feature>
<reference evidence="5 6" key="1">
    <citation type="submission" date="2021-03" db="EMBL/GenBank/DDBJ databases">
        <title>Genomic Encyclopedia of Type Strains, Phase IV (KMG-IV): sequencing the most valuable type-strain genomes for metagenomic binning, comparative biology and taxonomic classification.</title>
        <authorList>
            <person name="Goeker M."/>
        </authorList>
    </citation>
    <scope>NUCLEOTIDE SEQUENCE [LARGE SCALE GENOMIC DNA]</scope>
    <source>
        <strain evidence="5 6">DSM 24738</strain>
    </source>
</reference>
<feature type="domain" description="Bacillithiol biosynthesis BshC C-terminal coiled-coil" evidence="4">
    <location>
        <begin position="382"/>
        <end position="540"/>
    </location>
</feature>
<keyword evidence="6" id="KW-1185">Reference proteome</keyword>
<gene>
    <name evidence="2" type="primary">bshC</name>
    <name evidence="5" type="ORF">J2Z37_000635</name>
</gene>
<keyword evidence="1 2" id="KW-0436">Ligase</keyword>
<dbReference type="InterPro" id="IPR011199">
    <property type="entry name" value="Bacillithiol_biosynth_BshC"/>
</dbReference>
<comment type="similarity">
    <text evidence="2">Belongs to the BshC family.</text>
</comment>
<evidence type="ECO:0000313" key="5">
    <source>
        <dbReference type="EMBL" id="MBP1930648.1"/>
    </source>
</evidence>
<evidence type="ECO:0000259" key="4">
    <source>
        <dbReference type="Pfam" id="PF24850"/>
    </source>
</evidence>
<dbReference type="InterPro" id="IPR055398">
    <property type="entry name" value="Rossmann-like_BshC"/>
</dbReference>
<protein>
    <recommendedName>
        <fullName evidence="2">Putative cysteine ligase BshC</fullName>
        <ecNumber evidence="2">6.-.-.-</ecNumber>
    </recommendedName>
</protein>
<dbReference type="NCBIfam" id="TIGR03998">
    <property type="entry name" value="thiol_BshC"/>
    <property type="match status" value="1"/>
</dbReference>
<dbReference type="InterPro" id="IPR055399">
    <property type="entry name" value="CC_BshC"/>
</dbReference>
<comment type="function">
    <text evidence="2">Involved in bacillithiol (BSH) biosynthesis. May catalyze the last step of the pathway, the addition of cysteine to glucosamine malate (GlcN-Mal) to generate BSH.</text>
</comment>
<comment type="caution">
    <text evidence="5">The sequence shown here is derived from an EMBL/GenBank/DDBJ whole genome shotgun (WGS) entry which is preliminary data.</text>
</comment>
<dbReference type="EMBL" id="JAGGKT010000001">
    <property type="protein sequence ID" value="MBP1930648.1"/>
    <property type="molecule type" value="Genomic_DNA"/>
</dbReference>
<dbReference type="Pfam" id="PF24850">
    <property type="entry name" value="CC_BshC"/>
    <property type="match status" value="1"/>
</dbReference>
<accession>A0ABS4GK61</accession>
<dbReference type="Proteomes" id="UP001519343">
    <property type="component" value="Unassembled WGS sequence"/>
</dbReference>
<dbReference type="EC" id="6.-.-.-" evidence="2"/>
<proteinExistence type="inferred from homology"/>
<sequence length="540" mass="62578">MVRIEEVSPLKSNQLAKDYSQDFERIDRFFTYNPYEGNSWKGRADWLAASNIKHRDQLTEALLQYNQGVGNNGALGNIEKLKNEDVFVIIGGQQAGVLTGPLHVIHKAVTILQLCRDVEQRKGIKVVPVFWIASEDHDYDEVNHTYVETGQEQNPKKIQLHKKVVQKKSLSDLEINSAEFAHVIQQCFSYLPDSQHQPDLLATLLDFSQQSKGLPDFFARIMAWLFEKHGLVLVDSADPKIRELEKHVFSQLMKSDPSSRLLSTQKELQEIGYPSQLEVEPENAHFFVYCNGERELMVRKEGGFVSKTGRYAFSQNELEQLLEENPSSFSANVVTRPIMQEHLFPVLAFVGGPGEVAYWAQLKGIFEMFSMQMPIVYPRMTFTIVERSIEKYMKRFGISFFDVHDRWEQLQKEWLNQQNPLPLESEFRSLKSQVKTLYLPFLEKLVQIEPGVEKLGEDNLSRILSHLDFLEKKTWDATVQRHRAALIQWEKVRNSLFPLEKPQERVYNVFGYLNTYGTSFIDELVEMRIPLTANHKLLYI</sequence>
<evidence type="ECO:0000313" key="6">
    <source>
        <dbReference type="Proteomes" id="UP001519343"/>
    </source>
</evidence>
<dbReference type="PIRSF" id="PIRSF012535">
    <property type="entry name" value="UCP012535"/>
    <property type="match status" value="1"/>
</dbReference>
<name>A0ABS4GK61_9BACL</name>
<dbReference type="Pfam" id="PF10079">
    <property type="entry name" value="Rossmann-like_BshC"/>
    <property type="match status" value="1"/>
</dbReference>
<dbReference type="HAMAP" id="MF_01867">
    <property type="entry name" value="BshC"/>
    <property type="match status" value="1"/>
</dbReference>
<evidence type="ECO:0000256" key="1">
    <source>
        <dbReference type="ARBA" id="ARBA00022598"/>
    </source>
</evidence>
<evidence type="ECO:0000256" key="2">
    <source>
        <dbReference type="HAMAP-Rule" id="MF_01867"/>
    </source>
</evidence>